<feature type="region of interest" description="Disordered" evidence="2">
    <location>
        <begin position="455"/>
        <end position="496"/>
    </location>
</feature>
<feature type="compositionally biased region" description="Basic residues" evidence="2">
    <location>
        <begin position="123"/>
        <end position="133"/>
    </location>
</feature>
<evidence type="ECO:0000313" key="5">
    <source>
        <dbReference type="Proteomes" id="UP001152797"/>
    </source>
</evidence>
<feature type="compositionally biased region" description="Polar residues" evidence="2">
    <location>
        <begin position="140"/>
        <end position="150"/>
    </location>
</feature>
<evidence type="ECO:0000313" key="4">
    <source>
        <dbReference type="EMBL" id="CAL4790959.1"/>
    </source>
</evidence>
<dbReference type="EMBL" id="CAMXCT010003310">
    <property type="protein sequence ID" value="CAI4003647.1"/>
    <property type="molecule type" value="Genomic_DNA"/>
</dbReference>
<keyword evidence="5" id="KW-1185">Reference proteome</keyword>
<keyword evidence="1" id="KW-0175">Coiled coil</keyword>
<name>A0A9P1D6U9_9DINO</name>
<dbReference type="Proteomes" id="UP001152797">
    <property type="component" value="Unassembled WGS sequence"/>
</dbReference>
<reference evidence="4 5" key="2">
    <citation type="submission" date="2024-05" db="EMBL/GenBank/DDBJ databases">
        <authorList>
            <person name="Chen Y."/>
            <person name="Shah S."/>
            <person name="Dougan E. K."/>
            <person name="Thang M."/>
            <person name="Chan C."/>
        </authorList>
    </citation>
    <scope>NUCLEOTIDE SEQUENCE [LARGE SCALE GENOMIC DNA]</scope>
</reference>
<dbReference type="AlphaFoldDB" id="A0A9P1D6U9"/>
<dbReference type="EMBL" id="CAMXCT020003310">
    <property type="protein sequence ID" value="CAL1157022.1"/>
    <property type="molecule type" value="Genomic_DNA"/>
</dbReference>
<proteinExistence type="predicted"/>
<evidence type="ECO:0000256" key="2">
    <source>
        <dbReference type="SAM" id="MobiDB-lite"/>
    </source>
</evidence>
<evidence type="ECO:0000313" key="3">
    <source>
        <dbReference type="EMBL" id="CAI4003647.1"/>
    </source>
</evidence>
<gene>
    <name evidence="3" type="ORF">C1SCF055_LOCUS29497</name>
</gene>
<protein>
    <submittedName>
        <fullName evidence="3">Uncharacterized protein</fullName>
    </submittedName>
</protein>
<evidence type="ECO:0000256" key="1">
    <source>
        <dbReference type="SAM" id="Coils"/>
    </source>
</evidence>
<feature type="coiled-coil region" evidence="1">
    <location>
        <begin position="515"/>
        <end position="542"/>
    </location>
</feature>
<organism evidence="3">
    <name type="scientific">Cladocopium goreaui</name>
    <dbReference type="NCBI Taxonomy" id="2562237"/>
    <lineage>
        <taxon>Eukaryota</taxon>
        <taxon>Sar</taxon>
        <taxon>Alveolata</taxon>
        <taxon>Dinophyceae</taxon>
        <taxon>Suessiales</taxon>
        <taxon>Symbiodiniaceae</taxon>
        <taxon>Cladocopium</taxon>
    </lineage>
</organism>
<feature type="compositionally biased region" description="Basic residues" evidence="2">
    <location>
        <begin position="485"/>
        <end position="495"/>
    </location>
</feature>
<comment type="caution">
    <text evidence="3">The sequence shown here is derived from an EMBL/GenBank/DDBJ whole genome shotgun (WGS) entry which is preliminary data.</text>
</comment>
<reference evidence="3" key="1">
    <citation type="submission" date="2022-10" db="EMBL/GenBank/DDBJ databases">
        <authorList>
            <person name="Chen Y."/>
            <person name="Dougan E. K."/>
            <person name="Chan C."/>
            <person name="Rhodes N."/>
            <person name="Thang M."/>
        </authorList>
    </citation>
    <scope>NUCLEOTIDE SEQUENCE</scope>
</reference>
<feature type="region of interest" description="Disordered" evidence="2">
    <location>
        <begin position="582"/>
        <end position="605"/>
    </location>
</feature>
<accession>A0A9P1D6U9</accession>
<feature type="region of interest" description="Disordered" evidence="2">
    <location>
        <begin position="1"/>
        <end position="186"/>
    </location>
</feature>
<dbReference type="EMBL" id="CAMXCT030003310">
    <property type="protein sequence ID" value="CAL4790959.1"/>
    <property type="molecule type" value="Genomic_DNA"/>
</dbReference>
<sequence>MCSLADSLDRSSLEMSEDAFAENLGTQDSQEAPDTMATMDQKAEGFPEEVANVDSHQDQAAAKHPTDEELPNPEPPLKKTKTDSESPQVDAELSLVLESDAGMISPGEVSSPSGMPPPPPPKSRGKGRKGKGGKMHDKNQLASDAPSSQAMVLAAELEDEMAPSVTSTGSRTKAQGKGQKKASKTNSRYCKGDGLYYSPEDMAPKSAFCFRCKYCMDVLTKLAKSEGRPEWISEIKSNEKVLQNVIRKYKDQTGDGIARKRNFKGSLMSTLQETAAKSRVLYDTEMEMMTEDAWQQFAMTEAGGRLSKAAATAQWAEWKCQVESEDPPEDLIFDYKRGLRIAVATKDTVHFQSDSRLDEEIEKSKKLQVREKDCKQITEEGLAKKRKELTMDHDRMFAGDDGLADSSSACVAGHLVRGSASCSASVAGDGSSAFQGRFQEVNWKELECLSNVAEIAPDGNEPAPEVSEEGQGGDGDEELGDGAKKKGKGKGKGKKQAWDKERIVAAKIRSDLSALEDLERSINTKKQDAEKVTKELEVKSAECQTEVAVEHNLLIRRLAFVDLVLGEDKYALSHKIRSLKEAQSAQEETATVPPSKPVADMPPTSSYESLLTIGREQAKARTAERKPLVELASATRVATAELKKAITAFGTRLSKRVPSGGAAKSKKGKDSLPLIIEMGMEKGSQISHMTKSKLSEILSDPENEKKFIAMGSWSMPFLIKAEDDQQQVFHSETMKSALQTFKHAFAHKVQQDAAKPADKRMKTRAAAKLPAETVAEAVEAFSSIIPLQGFCHLPDLASSGVQIFGVQSDGFMSGAEPDNLASLRYLVQGFRCLVMASADFVMGMMAEAHIPASQMTPQNCWKFFINCSDSQIQKLVDNDELYVVTQGPDDLLYLPAGMFFVERSLCDSDVFGFLSRGAVASSLDSGCASRLESIQKGMNDAGANTSSIDKVLGFLKTSTSSGA</sequence>